<name>A0ABR6Z8N0_9BURK</name>
<accession>A0ABR6Z8N0</accession>
<evidence type="ECO:0000313" key="3">
    <source>
        <dbReference type="Proteomes" id="UP000646911"/>
    </source>
</evidence>
<keyword evidence="1" id="KW-0812">Transmembrane</keyword>
<sequence length="229" mass="25412">MNVSIIPQLVKKDFLLVYRTILMFALVSLSFIGILPLLHGNIPNWVLINIGFMMLLGPAATCGIVLLMKTNVFEKEKSTQPFIMSLPVSAKEFTQAKLLINLPVFTVFWLVVSAVAFYFAFGLGLFPQGAVPFVTMVFLGIFVAYTCILSVSLLFQSLPMTVLSILIFELGTSAYLWTIAFLDPVAHFVYGPVMMWNTTATTIVTVQVLVAVFAILMTLHIQGTKRDFI</sequence>
<gene>
    <name evidence="2" type="ORF">H8L47_10150</name>
</gene>
<protein>
    <recommendedName>
        <fullName evidence="4">ABC transporter permease</fullName>
    </recommendedName>
</protein>
<dbReference type="EMBL" id="JACOFX010000004">
    <property type="protein sequence ID" value="MBC3907929.1"/>
    <property type="molecule type" value="Genomic_DNA"/>
</dbReference>
<feature type="transmembrane region" description="Helical" evidence="1">
    <location>
        <begin position="21"/>
        <end position="39"/>
    </location>
</feature>
<evidence type="ECO:0000313" key="2">
    <source>
        <dbReference type="EMBL" id="MBC3907929.1"/>
    </source>
</evidence>
<keyword evidence="1" id="KW-0472">Membrane</keyword>
<feature type="transmembrane region" description="Helical" evidence="1">
    <location>
        <begin position="194"/>
        <end position="219"/>
    </location>
</feature>
<organism evidence="2 3">
    <name type="scientific">Undibacterium umbellatum</name>
    <dbReference type="NCBI Taxonomy" id="2762300"/>
    <lineage>
        <taxon>Bacteria</taxon>
        <taxon>Pseudomonadati</taxon>
        <taxon>Pseudomonadota</taxon>
        <taxon>Betaproteobacteria</taxon>
        <taxon>Burkholderiales</taxon>
        <taxon>Oxalobacteraceae</taxon>
        <taxon>Undibacterium</taxon>
    </lineage>
</organism>
<proteinExistence type="predicted"/>
<feature type="transmembrane region" description="Helical" evidence="1">
    <location>
        <begin position="45"/>
        <end position="68"/>
    </location>
</feature>
<evidence type="ECO:0008006" key="4">
    <source>
        <dbReference type="Google" id="ProtNLM"/>
    </source>
</evidence>
<dbReference type="Proteomes" id="UP000646911">
    <property type="component" value="Unassembled WGS sequence"/>
</dbReference>
<evidence type="ECO:0000256" key="1">
    <source>
        <dbReference type="SAM" id="Phobius"/>
    </source>
</evidence>
<keyword evidence="3" id="KW-1185">Reference proteome</keyword>
<keyword evidence="1" id="KW-1133">Transmembrane helix</keyword>
<comment type="caution">
    <text evidence="2">The sequence shown here is derived from an EMBL/GenBank/DDBJ whole genome shotgun (WGS) entry which is preliminary data.</text>
</comment>
<reference evidence="2 3" key="1">
    <citation type="submission" date="2020-08" db="EMBL/GenBank/DDBJ databases">
        <title>Novel species isolated from subtropical streams in China.</title>
        <authorList>
            <person name="Lu H."/>
        </authorList>
    </citation>
    <scope>NUCLEOTIDE SEQUENCE [LARGE SCALE GENOMIC DNA]</scope>
    <source>
        <strain evidence="2 3">NL8W</strain>
    </source>
</reference>
<feature type="transmembrane region" description="Helical" evidence="1">
    <location>
        <begin position="162"/>
        <end position="182"/>
    </location>
</feature>
<dbReference type="RefSeq" id="WP_186953485.1">
    <property type="nucleotide sequence ID" value="NZ_JACOFX010000004.1"/>
</dbReference>
<feature type="transmembrane region" description="Helical" evidence="1">
    <location>
        <begin position="98"/>
        <end position="121"/>
    </location>
</feature>
<feature type="transmembrane region" description="Helical" evidence="1">
    <location>
        <begin position="133"/>
        <end position="155"/>
    </location>
</feature>